<accession>A0A3G9GL39</accession>
<protein>
    <submittedName>
        <fullName evidence="2">YoaB-like protein</fullName>
    </submittedName>
</protein>
<reference evidence="3" key="1">
    <citation type="journal article" date="2017" name="Biotechnol. Biofuels">
        <title>Evaluation of environmental bacterial communities as a factor affecting the growth of duckweed Lemna minor.</title>
        <authorList>
            <person name="Ishizawa H."/>
            <person name="Kuroda M."/>
            <person name="Morikawa M."/>
            <person name="Ike M."/>
        </authorList>
    </citation>
    <scope>NUCLEOTIDE SEQUENCE [LARGE SCALE GENOMIC DNA]</scope>
    <source>
        <strain evidence="3">H3</strain>
    </source>
</reference>
<dbReference type="AlphaFoldDB" id="A0A3G9GL39"/>
<dbReference type="InterPro" id="IPR019897">
    <property type="entry name" value="RidA_CS"/>
</dbReference>
<reference evidence="3" key="3">
    <citation type="journal article" date="2017" name="Plant Physiol. Biochem.">
        <title>Differential oxidative and antioxidative response of duckweed Lemna minor toward plant growth promoting/inhibiting bacteria.</title>
        <authorList>
            <person name="Ishizawa H."/>
            <person name="Kuroda M."/>
            <person name="Morikawa M."/>
            <person name="Ike M."/>
        </authorList>
    </citation>
    <scope>NUCLEOTIDE SEQUENCE [LARGE SCALE GENOMIC DNA]</scope>
    <source>
        <strain evidence="3">H3</strain>
    </source>
</reference>
<dbReference type="InterPro" id="IPR006175">
    <property type="entry name" value="YjgF/YER057c/UK114"/>
</dbReference>
<dbReference type="CDD" id="cd06150">
    <property type="entry name" value="YjgF_YER057c_UK114_like_2"/>
    <property type="match status" value="1"/>
</dbReference>
<organism evidence="2 3">
    <name type="scientific">Aquitalea magnusonii</name>
    <dbReference type="NCBI Taxonomy" id="332411"/>
    <lineage>
        <taxon>Bacteria</taxon>
        <taxon>Pseudomonadati</taxon>
        <taxon>Pseudomonadota</taxon>
        <taxon>Betaproteobacteria</taxon>
        <taxon>Neisseriales</taxon>
        <taxon>Chromobacteriaceae</taxon>
        <taxon>Aquitalea</taxon>
    </lineage>
</organism>
<dbReference type="KEGG" id="amah:DLM_2417"/>
<dbReference type="Pfam" id="PF01042">
    <property type="entry name" value="Ribonuc_L-PSP"/>
    <property type="match status" value="1"/>
</dbReference>
<dbReference type="PANTHER" id="PTHR47328:SF1">
    <property type="entry name" value="RUTC FAMILY PROTEIN YOAB"/>
    <property type="match status" value="1"/>
</dbReference>
<proteinExistence type="inferred from homology"/>
<gene>
    <name evidence="2" type="ORF">DLM_2417</name>
</gene>
<evidence type="ECO:0000313" key="3">
    <source>
        <dbReference type="Proteomes" id="UP000198290"/>
    </source>
</evidence>
<dbReference type="Proteomes" id="UP000198290">
    <property type="component" value="Chromosome"/>
</dbReference>
<dbReference type="PANTHER" id="PTHR47328">
    <property type="match status" value="1"/>
</dbReference>
<reference evidence="2 3" key="2">
    <citation type="journal article" date="2017" name="Genome Announc.">
        <title>Draft genome sequence of Aquitalea magnusonii strain H3, a plant growth-promoting bacterium of duckweed Lemna minor.</title>
        <authorList>
            <person name="Ishizawa H."/>
            <person name="Kuroda M."/>
            <person name="Ike M."/>
        </authorList>
    </citation>
    <scope>NUCLEOTIDE SEQUENCE [LARGE SCALE GENOMIC DNA]</scope>
    <source>
        <strain evidence="2 3">H3</strain>
    </source>
</reference>
<evidence type="ECO:0000256" key="1">
    <source>
        <dbReference type="ARBA" id="ARBA00010552"/>
    </source>
</evidence>
<sequence length="179" mass="18724">MAAFCAIAAKKFRDCVITVAAVGFCRFQAGFFAAGTLPAWGEALCAACFSGRICAFPPCSKGSSMSIYRHKQGARLAEAAVCNGMIFLAGQVPENTDADAQAQTANVLAQIDTLLAELGSDKSKILDVTIFLASLADYDAMNAAWDAWVPAGNVPARATVEAKLANPAWKVEIKLVAAS</sequence>
<evidence type="ECO:0000313" key="2">
    <source>
        <dbReference type="EMBL" id="BBF86026.1"/>
    </source>
</evidence>
<dbReference type="SUPFAM" id="SSF55298">
    <property type="entry name" value="YjgF-like"/>
    <property type="match status" value="1"/>
</dbReference>
<dbReference type="EMBL" id="AP018823">
    <property type="protein sequence ID" value="BBF86026.1"/>
    <property type="molecule type" value="Genomic_DNA"/>
</dbReference>
<comment type="similarity">
    <text evidence="1">Belongs to the RutC family.</text>
</comment>
<dbReference type="PROSITE" id="PS01094">
    <property type="entry name" value="UPF0076"/>
    <property type="match status" value="1"/>
</dbReference>
<dbReference type="InterPro" id="IPR035959">
    <property type="entry name" value="RutC-like_sf"/>
</dbReference>
<dbReference type="InterPro" id="IPR035709">
    <property type="entry name" value="YoaB-like"/>
</dbReference>
<name>A0A3G9GL39_9NEIS</name>
<keyword evidence="3" id="KW-1185">Reference proteome</keyword>
<dbReference type="Gene3D" id="3.30.1330.40">
    <property type="entry name" value="RutC-like"/>
    <property type="match status" value="1"/>
</dbReference>